<gene>
    <name evidence="9" type="ORF">NJ959_19380</name>
</gene>
<evidence type="ECO:0000259" key="8">
    <source>
        <dbReference type="PROSITE" id="PS50011"/>
    </source>
</evidence>
<reference evidence="9" key="1">
    <citation type="submission" date="2022-06" db="EMBL/GenBank/DDBJ databases">
        <title>New cyanobacteria of genus Symplocastrum in benthos of Lake Baikal.</title>
        <authorList>
            <person name="Sorokovikova E."/>
            <person name="Tikhonova I."/>
            <person name="Krasnopeev A."/>
            <person name="Evseev P."/>
            <person name="Gladkikh A."/>
            <person name="Belykh O."/>
        </authorList>
    </citation>
    <scope>NUCLEOTIDE SEQUENCE</scope>
    <source>
        <strain evidence="9">BBK-W-15</strain>
    </source>
</reference>
<dbReference type="SMART" id="SM00220">
    <property type="entry name" value="S_TKc"/>
    <property type="match status" value="1"/>
</dbReference>
<dbReference type="AlphaFoldDB" id="A0AAE3GUA1"/>
<evidence type="ECO:0000256" key="4">
    <source>
        <dbReference type="ARBA" id="ARBA00022741"/>
    </source>
</evidence>
<evidence type="ECO:0000256" key="7">
    <source>
        <dbReference type="PROSITE-ProRule" id="PRU10141"/>
    </source>
</evidence>
<dbReference type="PROSITE" id="PS00107">
    <property type="entry name" value="PROTEIN_KINASE_ATP"/>
    <property type="match status" value="1"/>
</dbReference>
<keyword evidence="6 7" id="KW-0067">ATP-binding</keyword>
<dbReference type="Proteomes" id="UP001204953">
    <property type="component" value="Unassembled WGS sequence"/>
</dbReference>
<feature type="binding site" evidence="7">
    <location>
        <position position="44"/>
    </location>
    <ligand>
        <name>ATP</name>
        <dbReference type="ChEBI" id="CHEBI:30616"/>
    </ligand>
</feature>
<comment type="caution">
    <text evidence="9">The sequence shown here is derived from an EMBL/GenBank/DDBJ whole genome shotgun (WGS) entry which is preliminary data.</text>
</comment>
<proteinExistence type="inferred from homology"/>
<name>A0AAE3GUA1_9CYAN</name>
<dbReference type="EMBL" id="JAMZMM010000219">
    <property type="protein sequence ID" value="MCP2730594.1"/>
    <property type="molecule type" value="Genomic_DNA"/>
</dbReference>
<evidence type="ECO:0000313" key="10">
    <source>
        <dbReference type="Proteomes" id="UP001204953"/>
    </source>
</evidence>
<dbReference type="SUPFAM" id="SSF56112">
    <property type="entry name" value="Protein kinase-like (PK-like)"/>
    <property type="match status" value="1"/>
</dbReference>
<sequence>MTSQEPKRLLGNRYQLEEMIGKGAMGQVYKAKDMLLGGVIVAVKFLSQALLDKKMRDRFVREATICAWLGEKSNHIVRVKDYGVDENDISFYVMEYLEGDNLSEVLRRESLPLLRFLNISRQICLGLQCAHKGILYEGQETQIIHRDIKPSNILVIPDSSFGELVKVLDFGIAKLIQADSAQTQSFMGTLAYCSPEQMEGKELDPRSDIYSLGVMMFEMLTGEMPILAENRSFGGWYKAHHSTPPRSFASVNPNLKLPKALENLVMSCMAKSPTSRPQSIEEVLEALEPLDERLGRGRVLGQRIGVALSRLPITNDKPEKPLATADEICRQTSWPSNKPISSIVFPHIIRTSREELASLWVMLSQEDIQKHQVSTRYNQFLFVMSPHPMVLWITCLHNREHKTRWLTCYLDLKTTQGQKMVRLLGEAGCYRILFFALSKPERCAHVMTSTIAPAQRQLLTEWANSSQTSVSANQPQLSKKILQQELEKLKPKIVTKLQAINTGGSNFPGMSN</sequence>
<dbReference type="PANTHER" id="PTHR43671:SF13">
    <property type="entry name" value="SERINE_THREONINE-PROTEIN KINASE NEK2"/>
    <property type="match status" value="1"/>
</dbReference>
<dbReference type="RefSeq" id="WP_254013350.1">
    <property type="nucleotide sequence ID" value="NZ_JAMZMM010000219.1"/>
</dbReference>
<evidence type="ECO:0000256" key="6">
    <source>
        <dbReference type="ARBA" id="ARBA00022840"/>
    </source>
</evidence>
<dbReference type="InterPro" id="IPR050660">
    <property type="entry name" value="NEK_Ser/Thr_kinase"/>
</dbReference>
<dbReference type="PANTHER" id="PTHR43671">
    <property type="entry name" value="SERINE/THREONINE-PROTEIN KINASE NEK"/>
    <property type="match status" value="1"/>
</dbReference>
<dbReference type="InterPro" id="IPR017441">
    <property type="entry name" value="Protein_kinase_ATP_BS"/>
</dbReference>
<evidence type="ECO:0000256" key="2">
    <source>
        <dbReference type="ARBA" id="ARBA00012513"/>
    </source>
</evidence>
<dbReference type="PROSITE" id="PS50011">
    <property type="entry name" value="PROTEIN_KINASE_DOM"/>
    <property type="match status" value="1"/>
</dbReference>
<dbReference type="Gene3D" id="1.10.510.10">
    <property type="entry name" value="Transferase(Phosphotransferase) domain 1"/>
    <property type="match status" value="1"/>
</dbReference>
<dbReference type="GO" id="GO:0005524">
    <property type="term" value="F:ATP binding"/>
    <property type="evidence" value="ECO:0007669"/>
    <property type="project" value="UniProtKB-UniRule"/>
</dbReference>
<keyword evidence="4 7" id="KW-0547">Nucleotide-binding</keyword>
<dbReference type="InterPro" id="IPR011009">
    <property type="entry name" value="Kinase-like_dom_sf"/>
</dbReference>
<evidence type="ECO:0000256" key="3">
    <source>
        <dbReference type="ARBA" id="ARBA00022679"/>
    </source>
</evidence>
<dbReference type="GO" id="GO:0004674">
    <property type="term" value="F:protein serine/threonine kinase activity"/>
    <property type="evidence" value="ECO:0007669"/>
    <property type="project" value="UniProtKB-KW"/>
</dbReference>
<dbReference type="InterPro" id="IPR008271">
    <property type="entry name" value="Ser/Thr_kinase_AS"/>
</dbReference>
<keyword evidence="5 9" id="KW-0418">Kinase</keyword>
<keyword evidence="10" id="KW-1185">Reference proteome</keyword>
<comment type="similarity">
    <text evidence="1">Belongs to the protein kinase superfamily. NEK Ser/Thr protein kinase family. NIMA subfamily.</text>
</comment>
<protein>
    <recommendedName>
        <fullName evidence="2">non-specific serine/threonine protein kinase</fullName>
        <ecNumber evidence="2">2.7.11.1</ecNumber>
    </recommendedName>
</protein>
<evidence type="ECO:0000256" key="5">
    <source>
        <dbReference type="ARBA" id="ARBA00022777"/>
    </source>
</evidence>
<dbReference type="Gene3D" id="3.30.200.20">
    <property type="entry name" value="Phosphorylase Kinase, domain 1"/>
    <property type="match status" value="1"/>
</dbReference>
<dbReference type="CDD" id="cd14014">
    <property type="entry name" value="STKc_PknB_like"/>
    <property type="match status" value="1"/>
</dbReference>
<feature type="domain" description="Protein kinase" evidence="8">
    <location>
        <begin position="14"/>
        <end position="294"/>
    </location>
</feature>
<evidence type="ECO:0000313" key="9">
    <source>
        <dbReference type="EMBL" id="MCP2730594.1"/>
    </source>
</evidence>
<organism evidence="9 10">
    <name type="scientific">Limnofasciculus baicalensis BBK-W-15</name>
    <dbReference type="NCBI Taxonomy" id="2699891"/>
    <lineage>
        <taxon>Bacteria</taxon>
        <taxon>Bacillati</taxon>
        <taxon>Cyanobacteriota</taxon>
        <taxon>Cyanophyceae</taxon>
        <taxon>Coleofasciculales</taxon>
        <taxon>Coleofasciculaceae</taxon>
        <taxon>Limnofasciculus</taxon>
        <taxon>Limnofasciculus baicalensis</taxon>
    </lineage>
</organism>
<keyword evidence="3" id="KW-0808">Transferase</keyword>
<keyword evidence="9" id="KW-0723">Serine/threonine-protein kinase</keyword>
<dbReference type="Pfam" id="PF00069">
    <property type="entry name" value="Pkinase"/>
    <property type="match status" value="1"/>
</dbReference>
<accession>A0AAE3GUA1</accession>
<dbReference type="EC" id="2.7.11.1" evidence="2"/>
<dbReference type="PROSITE" id="PS00108">
    <property type="entry name" value="PROTEIN_KINASE_ST"/>
    <property type="match status" value="1"/>
</dbReference>
<evidence type="ECO:0000256" key="1">
    <source>
        <dbReference type="ARBA" id="ARBA00010886"/>
    </source>
</evidence>
<dbReference type="InterPro" id="IPR000719">
    <property type="entry name" value="Prot_kinase_dom"/>
</dbReference>